<reference evidence="1 2" key="1">
    <citation type="journal article" date="2016" name="Front. Microbiol.">
        <title>Single-Cell (Meta-)Genomics of a Dimorphic Candidatus Thiomargarita nelsonii Reveals Genomic Plasticity.</title>
        <authorList>
            <person name="Flood B.E."/>
            <person name="Fliss P."/>
            <person name="Jones D.S."/>
            <person name="Dick G.J."/>
            <person name="Jain S."/>
            <person name="Kaster A.K."/>
            <person name="Winkel M."/>
            <person name="Mussmann M."/>
            <person name="Bailey J."/>
        </authorList>
    </citation>
    <scope>NUCLEOTIDE SEQUENCE [LARGE SCALE GENOMIC DNA]</scope>
    <source>
        <strain evidence="1">Hydrate Ridge</strain>
    </source>
</reference>
<organism evidence="1 2">
    <name type="scientific">Candidatus Thiomargarita nelsonii</name>
    <dbReference type="NCBI Taxonomy" id="1003181"/>
    <lineage>
        <taxon>Bacteria</taxon>
        <taxon>Pseudomonadati</taxon>
        <taxon>Pseudomonadota</taxon>
        <taxon>Gammaproteobacteria</taxon>
        <taxon>Thiotrichales</taxon>
        <taxon>Thiotrichaceae</taxon>
        <taxon>Thiomargarita</taxon>
    </lineage>
</organism>
<evidence type="ECO:0000313" key="1">
    <source>
        <dbReference type="EMBL" id="KHD09238.1"/>
    </source>
</evidence>
<dbReference type="Proteomes" id="UP000030428">
    <property type="component" value="Unassembled WGS sequence"/>
</dbReference>
<comment type="caution">
    <text evidence="1">The sequence shown here is derived from an EMBL/GenBank/DDBJ whole genome shotgun (WGS) entry which is preliminary data.</text>
</comment>
<sequence>MTSGFDCGYLPGEQELLAMFETPNWVQSVLDLPMRTPQANQRLQEKIISVAQAPAPVNPAALPEMAEIISGKTYFSN</sequence>
<name>A0A0A6PIB1_9GAMM</name>
<dbReference type="AlphaFoldDB" id="A0A0A6PIB1"/>
<proteinExistence type="predicted"/>
<protein>
    <submittedName>
        <fullName evidence="1">Uncharacterized protein</fullName>
    </submittedName>
</protein>
<keyword evidence="2" id="KW-1185">Reference proteome</keyword>
<evidence type="ECO:0000313" key="2">
    <source>
        <dbReference type="Proteomes" id="UP000030428"/>
    </source>
</evidence>
<accession>A0A0A6PIB1</accession>
<dbReference type="EMBL" id="JSZA02000063">
    <property type="protein sequence ID" value="KHD09238.1"/>
    <property type="molecule type" value="Genomic_DNA"/>
</dbReference>
<gene>
    <name evidence="1" type="ORF">PN36_16695</name>
</gene>